<evidence type="ECO:0000259" key="7">
    <source>
        <dbReference type="PROSITE" id="PS50021"/>
    </source>
</evidence>
<dbReference type="PANTHER" id="PTHR45912">
    <property type="entry name" value="CILIA- AND FLAGELLA-ASSOCIATED PROTEIN 47"/>
    <property type="match status" value="1"/>
</dbReference>
<evidence type="ECO:0000256" key="2">
    <source>
        <dbReference type="ARBA" id="ARBA00009533"/>
    </source>
</evidence>
<dbReference type="Gene3D" id="3.40.640.10">
    <property type="entry name" value="Type I PLP-dependent aspartate aminotransferase-like (Major domain)"/>
    <property type="match status" value="1"/>
</dbReference>
<dbReference type="Pfam" id="PF24529">
    <property type="entry name" value="CFAP47"/>
    <property type="match status" value="1"/>
</dbReference>
<dbReference type="InterPro" id="IPR002129">
    <property type="entry name" value="PyrdxlP-dep_de-COase"/>
</dbReference>
<dbReference type="Gene3D" id="3.90.1150.10">
    <property type="entry name" value="Aspartate Aminotransferase, domain 1"/>
    <property type="match status" value="1"/>
</dbReference>
<protein>
    <recommendedName>
        <fullName evidence="7">Calponin-homology (CH) domain-containing protein</fullName>
    </recommendedName>
</protein>
<dbReference type="InterPro" id="IPR021115">
    <property type="entry name" value="Pyridoxal-P_BS"/>
</dbReference>
<organism evidence="8 9">
    <name type="scientific">Polyplax serrata</name>
    <name type="common">Common mouse louse</name>
    <dbReference type="NCBI Taxonomy" id="468196"/>
    <lineage>
        <taxon>Eukaryota</taxon>
        <taxon>Metazoa</taxon>
        <taxon>Ecdysozoa</taxon>
        <taxon>Arthropoda</taxon>
        <taxon>Hexapoda</taxon>
        <taxon>Insecta</taxon>
        <taxon>Pterygota</taxon>
        <taxon>Neoptera</taxon>
        <taxon>Paraneoptera</taxon>
        <taxon>Psocodea</taxon>
        <taxon>Troctomorpha</taxon>
        <taxon>Phthiraptera</taxon>
        <taxon>Anoplura</taxon>
        <taxon>Polyplacidae</taxon>
        <taxon>Polyplax</taxon>
    </lineage>
</organism>
<keyword evidence="4" id="KW-0456">Lyase</keyword>
<dbReference type="InterPro" id="IPR015422">
    <property type="entry name" value="PyrdxlP-dep_Trfase_small"/>
</dbReference>
<evidence type="ECO:0000313" key="8">
    <source>
        <dbReference type="EMBL" id="KAK6616926.1"/>
    </source>
</evidence>
<feature type="compositionally biased region" description="Polar residues" evidence="6">
    <location>
        <begin position="1526"/>
        <end position="1536"/>
    </location>
</feature>
<dbReference type="Proteomes" id="UP001372834">
    <property type="component" value="Unassembled WGS sequence"/>
</dbReference>
<dbReference type="PROSITE" id="PS00392">
    <property type="entry name" value="DDC_GAD_HDC_YDC"/>
    <property type="match status" value="1"/>
</dbReference>
<dbReference type="GO" id="GO:0019752">
    <property type="term" value="P:carboxylic acid metabolic process"/>
    <property type="evidence" value="ECO:0007669"/>
    <property type="project" value="InterPro"/>
</dbReference>
<feature type="region of interest" description="Disordered" evidence="6">
    <location>
        <begin position="1511"/>
        <end position="1538"/>
    </location>
</feature>
<accession>A0AAN8NIK2</accession>
<comment type="cofactor">
    <cofactor evidence="1 5">
        <name>pyridoxal 5'-phosphate</name>
        <dbReference type="ChEBI" id="CHEBI:597326"/>
    </cofactor>
</comment>
<evidence type="ECO:0000256" key="4">
    <source>
        <dbReference type="ARBA" id="ARBA00023239"/>
    </source>
</evidence>
<dbReference type="GO" id="GO:0060271">
    <property type="term" value="P:cilium assembly"/>
    <property type="evidence" value="ECO:0007669"/>
    <property type="project" value="TreeGrafter"/>
</dbReference>
<dbReference type="Gene3D" id="1.10.418.10">
    <property type="entry name" value="Calponin-like domain"/>
    <property type="match status" value="1"/>
</dbReference>
<dbReference type="InterPro" id="IPR013783">
    <property type="entry name" value="Ig-like_fold"/>
</dbReference>
<dbReference type="GO" id="GO:0016831">
    <property type="term" value="F:carboxy-lyase activity"/>
    <property type="evidence" value="ECO:0007669"/>
    <property type="project" value="InterPro"/>
</dbReference>
<dbReference type="InterPro" id="IPR015424">
    <property type="entry name" value="PyrdxlP-dep_Trfase"/>
</dbReference>
<feature type="region of interest" description="Disordered" evidence="6">
    <location>
        <begin position="1"/>
        <end position="35"/>
    </location>
</feature>
<sequence length="3015" mass="343048">MNSSAERFKWMTGEQKSVGSPTVKEDSASKLNVEDDSDLGDAVPCKSSIRETSFHFEGVRFTPKVIEFIDVFEGKQYAVNVIIQNIGLRPVLVKIGEPNSFIFQLKKPSRRVRLLASGSCLKKTITYSYHNDDLVQKSQIPIYINGRLVDYPIVVKKAAPEITVEPSQLDFQQINLGASAKTMLLTIRNSGGKRTKFEIDLGKNDLDLVVNPIRGTIKAKSKVTVIVEMMGMNEGEYFKELWVTTNEMSTRVPIIVDVVRPRLEIVHQNVTEDFVLIDFPPTFVNTQRAESFLLKNYSADTTLFIALAEIGGDLQFLKDARKSHETCKVFSFTTEEGRLEPFESRVLTALFQPKASVPEKGWKVSENKTKKDGRQEHIVFVRLNRVHCIEIKELVKVETRPTYNTVRERSDSAVNSGTSLQPAVTGPFKNPRTSRYMSELLEYGTGMKRGSGFLMTSSLEDKVLRVCLHGTSVEPNVIVQPSSFQFEAIDVGQTKQKVLMVKNGSVIPIRYTFNKLVNVEVTPKDGWLMPAQSLEFLVSVTPTFGGTMQTKIEIEIQGKSDVIFENDKDLVTVTTLSVPLSYVSHMPPHSIAPKIGITPLITDEVGFLKTSATFGSKCLKPQAAMLATLTKAMKPDWMKQEPDQVGKVQNAMIAFPNDRPRNYYIWNKEDICRTIFKGFFRYSPPEDETYTLTMEQKKLKRQHYLHWKDYLTILRNIYNSESQRTDVETCEKIHNLGIYKEVARKSPNLKLTKELNRLKEKKTNHPQQDLVPLSPQHLNSINVEPKLINFGTVALNNLVHETLTVFNMNPFPIGIRFVPGKSAVKVLEGNTITIQPFVTKSLAVTFETKELGRHYGFLEYVINGSHQFKITISAFVTSKTLMMEDKNVVIEFGAYPPEYAFQSRSTFLELGNLLQSPISYHWQLPPDSSFIPDNLTGEVPPRTHLLSEIKLHMQPGKSFYSELNLVSESGNSELIKLIYPNRTVSVGFLTNRIEMRDIPLNLLTKVTPIIQNACYHEVIFEVVNWNPIPGVVIRPQQGILKPRSFFPLEVSIQIPVIMKLSFEVLVCIHQNQKISVKITGNIVVPLIRIKPMEVVMRKISSQSFDTVALCIENVGTTSAQIDIDFQGCPEYRVMDDKSQIFLPPSTQSKVKIRFQPKDVARFVFYLPVIVNKILGPPMMQEPDTENVGFYISRFEKQYEGYGKVYKSENSKIKLPCVSINSTVSPSLLSFSRLNLNFRSMTNPDSKVQCQTLCISNEFMDNVTFCIRNDDLGESNNSPFDLIPLDKSVVEFRTKAIKAQLKQGEKLVLNATFAPKKPGIYKVEVPIFIRGYSNGLVYNYINLYGELKRPTLIANAKEIHFPPLPLNVGCETVITIAAENYYTQETITCLVWSPSNGGELSSEHLTINWLSEPRISALRKYEIFQVRVDFCSSFPIALRNYLLFIDSEGRYCTVLITAIADNSSVTTHAFLATKPSKYRLTRDVAFNNSVSSSVYQLAKPVELKPTKSLKKSSGRKIHGFRRDATKQETSNNANNLSHLPMDRGSKLVIQMTKSMTRLTQLSYVNTVKNSAFNSITAHKEKDYSSTVLASAKSRLLTSVSQSDCQSTAQSSDRICKEIERKNEVTHPDFPTEDTVYGKHFQETLAYVERWIFEVIMRCDQYFEIPKSFQKLKCENNKTDDKNNKNKCSENKRKAEKDFLDFLEEIISPNLKRFLPSRTASVNNDRVENLYIFYSQILEFLTQQGCLLPHVRPEYLLNFEDYATLQSMLETIKIFQWDRVECEKISLAKQSKDKLPSSNVKLNEEKMKSVSSTSVFHRGQSWRKSLFDDYAGDSEINVTFEGEEEEFGRTISRPLEDKLRGEDIERPDKHWDLVEGKHFVYETEILDQTTQEARSTQAWLDVIIQLFRVFILNHIGLAPSLPETDVVGLGEQISVETINVKAHEQKSTCDQLPSSSGLENNYHTLEERVLLMWLNNHYATQRDTFEKYTNNENSSLGPRSINNFDKDLADSLVLIMVTVAHCPYIVSQYLSDVFLKPDTQSKMYHNAGKLTLVWKILNIGLTVESSDIVHANPVFMVMLVAQLYKVLPTLHPRFQIYFASSLSTESTRTINIRNENQEQVFYQIKFLGEHEGLFRLKTSSTLIAVKPMCTTEIHVIFTARKIKRVSAILLFCGYIISPNFAHNLCFYLEGEPSSLRECTKLSFMTPLHKVLCTRIPISPPYAEPATYDVWYTTSKPVYRDNVDVSMYIKPWSKIWSRKVARRLFLNKCEVTIQNEKNSTSLEVVVACLTEEERNFWLLFRSSTVGDFIVLVNIKVNVKMPLKSLAGFFSPAWSKSAECLCGNESKTLNQIGVNCRKCPFLMELAIPMRNESLWNSVKNMFLRSLYDQEKSFWSKHLEKNIGLCLILWFISMEEEEDVADEFIHILQTRISYSVRVEPPHNKYLTLPDKVEIPDVRKNGEILLPIHVSKNAPEKLKLNLTLISEDEKEIRSEFSIFSMDVEEFRKFGKATVDYLANYFETIRERPVLPRVEPGYLQNLLPREAPTYSEKWEDIMEDMDKVIMPGVTHWQSPKFHAYFPTSCSYPGIVGELLSAGLGIVGFNWMASPACTELEVITLNWLGKLLGIPKTFLGSHDGPGGGVIQGSASESTFVCLLAAKHRKLRKILEEHPDLDEAFIKGKMVAYASDQSNSSVEKAGILGSMPMRLLKTDGKGSVRGEAVLEAIKQDMDKGLIPTYVRITIMDSFNLSNFLLISPNSSTQTVLQFCATLGTTVTCGFDNLEEIGPICRAHDIWMHVDAAYAGAAFICPEFRHIMAGVELADSFNFNPHKWLLVNFDCSALWVKDANWLTDAFKVERVYLKHKKEGVSCAPDYRDWQVPLGRRFRSLKLWITLRSYGQTGLQNHIRQQIGLAKEFNDLVKQDSRFEVPVEAVMGLVCFRLKGTNDLTVCMQDKLMVRGNIYTIAGTFQGVFFIRFVICSQSTTSDDVVYSWKEIQHVATQVLREHQIDKQQRKTEHTETV</sequence>
<keyword evidence="3 5" id="KW-0663">Pyridoxal phosphate</keyword>
<dbReference type="GO" id="GO:0006520">
    <property type="term" value="P:amino acid metabolic process"/>
    <property type="evidence" value="ECO:0007669"/>
    <property type="project" value="InterPro"/>
</dbReference>
<evidence type="ECO:0000256" key="6">
    <source>
        <dbReference type="SAM" id="MobiDB-lite"/>
    </source>
</evidence>
<evidence type="ECO:0000256" key="3">
    <source>
        <dbReference type="ARBA" id="ARBA00022898"/>
    </source>
</evidence>
<dbReference type="InterPro" id="IPR015421">
    <property type="entry name" value="PyrdxlP-dep_Trfase_major"/>
</dbReference>
<evidence type="ECO:0000256" key="1">
    <source>
        <dbReference type="ARBA" id="ARBA00001933"/>
    </source>
</evidence>
<gene>
    <name evidence="8" type="ORF">RUM43_014896</name>
</gene>
<dbReference type="SUPFAM" id="SSF47576">
    <property type="entry name" value="Calponin-homology domain, CH-domain"/>
    <property type="match status" value="1"/>
</dbReference>
<dbReference type="EMBL" id="JAWJWE010000046">
    <property type="protein sequence ID" value="KAK6616926.1"/>
    <property type="molecule type" value="Genomic_DNA"/>
</dbReference>
<name>A0AAN8NIK2_POLSC</name>
<dbReference type="GO" id="GO:0005929">
    <property type="term" value="C:cilium"/>
    <property type="evidence" value="ECO:0007669"/>
    <property type="project" value="TreeGrafter"/>
</dbReference>
<dbReference type="Gene3D" id="1.20.1340.10">
    <property type="entry name" value="dopa decarboxylase, N-terminal domain"/>
    <property type="match status" value="1"/>
</dbReference>
<feature type="region of interest" description="Disordered" evidence="6">
    <location>
        <begin position="408"/>
        <end position="428"/>
    </location>
</feature>
<dbReference type="CDD" id="cd06450">
    <property type="entry name" value="DOPA_deC_like"/>
    <property type="match status" value="1"/>
</dbReference>
<feature type="compositionally biased region" description="Polar residues" evidence="6">
    <location>
        <begin position="412"/>
        <end position="422"/>
    </location>
</feature>
<dbReference type="InterPro" id="IPR001715">
    <property type="entry name" value="CH_dom"/>
</dbReference>
<dbReference type="FunFam" id="1.20.1340.10:FF:000001">
    <property type="entry name" value="Histidine decarboxylase"/>
    <property type="match status" value="1"/>
</dbReference>
<dbReference type="PRINTS" id="PR00800">
    <property type="entry name" value="YHDCRBOXLASE"/>
</dbReference>
<dbReference type="SUPFAM" id="SSF53383">
    <property type="entry name" value="PLP-dependent transferases"/>
    <property type="match status" value="1"/>
</dbReference>
<dbReference type="InterPro" id="IPR036872">
    <property type="entry name" value="CH_dom_sf"/>
</dbReference>
<dbReference type="Gene3D" id="2.60.40.10">
    <property type="entry name" value="Immunoglobulins"/>
    <property type="match status" value="3"/>
</dbReference>
<dbReference type="InterPro" id="IPR010977">
    <property type="entry name" value="Aromatic_deC"/>
</dbReference>
<comment type="similarity">
    <text evidence="2">Belongs to the group II decarboxylase family.</text>
</comment>
<dbReference type="InterPro" id="IPR056343">
    <property type="entry name" value="CFAP47_dom"/>
</dbReference>
<feature type="domain" description="Calponin-homology (CH)" evidence="7">
    <location>
        <begin position="1962"/>
        <end position="2086"/>
    </location>
</feature>
<reference evidence="8 9" key="1">
    <citation type="submission" date="2023-10" db="EMBL/GenBank/DDBJ databases">
        <title>Genomes of two closely related lineages of the louse Polyplax serrata with different host specificities.</title>
        <authorList>
            <person name="Martinu J."/>
            <person name="Tarabai H."/>
            <person name="Stefka J."/>
            <person name="Hypsa V."/>
        </authorList>
    </citation>
    <scope>NUCLEOTIDE SEQUENCE [LARGE SCALE GENOMIC DNA]</scope>
    <source>
        <strain evidence="8">HR10_N</strain>
    </source>
</reference>
<dbReference type="PANTHER" id="PTHR45912:SF3">
    <property type="entry name" value="CILIA- AND FLAGELLA-ASSOCIATED PROTEIN 47"/>
    <property type="match status" value="1"/>
</dbReference>
<comment type="caution">
    <text evidence="8">The sequence shown here is derived from an EMBL/GenBank/DDBJ whole genome shotgun (WGS) entry which is preliminary data.</text>
</comment>
<dbReference type="GO" id="GO:0030170">
    <property type="term" value="F:pyridoxal phosphate binding"/>
    <property type="evidence" value="ECO:0007669"/>
    <property type="project" value="InterPro"/>
</dbReference>
<evidence type="ECO:0000256" key="5">
    <source>
        <dbReference type="PIRSR" id="PIRSR602129-50"/>
    </source>
</evidence>
<feature type="modified residue" description="N6-(pyridoxal phosphate)lysine" evidence="5">
    <location>
        <position position="2825"/>
    </location>
</feature>
<dbReference type="PROSITE" id="PS50021">
    <property type="entry name" value="CH"/>
    <property type="match status" value="1"/>
</dbReference>
<dbReference type="Pfam" id="PF00282">
    <property type="entry name" value="Pyridoxal_deC"/>
    <property type="match status" value="2"/>
</dbReference>
<evidence type="ECO:0000313" key="9">
    <source>
        <dbReference type="Proteomes" id="UP001372834"/>
    </source>
</evidence>
<proteinExistence type="inferred from homology"/>